<dbReference type="AlphaFoldDB" id="A0ABC8BRV3"/>
<proteinExistence type="predicted"/>
<evidence type="ECO:0000313" key="1">
    <source>
        <dbReference type="EMBL" id="ARF72658.1"/>
    </source>
</evidence>
<gene>
    <name evidence="1" type="ORF">B7C62_10520</name>
</gene>
<evidence type="ECO:0000313" key="2">
    <source>
        <dbReference type="Proteomes" id="UP000192251"/>
    </source>
</evidence>
<organism evidence="1 2">
    <name type="scientific">Kitasatospora albolonga</name>
    <dbReference type="NCBI Taxonomy" id="68173"/>
    <lineage>
        <taxon>Bacteria</taxon>
        <taxon>Bacillati</taxon>
        <taxon>Actinomycetota</taxon>
        <taxon>Actinomycetes</taxon>
        <taxon>Kitasatosporales</taxon>
        <taxon>Streptomycetaceae</taxon>
        <taxon>Kitasatospora</taxon>
    </lineage>
</organism>
<dbReference type="EMBL" id="CP020563">
    <property type="protein sequence ID" value="ARF72658.1"/>
    <property type="molecule type" value="Genomic_DNA"/>
</dbReference>
<dbReference type="Proteomes" id="UP000192251">
    <property type="component" value="Chromosome"/>
</dbReference>
<name>A0ABC8BRV3_9ACTN</name>
<reference evidence="1 2" key="1">
    <citation type="submission" date="2017-04" db="EMBL/GenBank/DDBJ databases">
        <title>The complete genome sequence of Streptomyces albolongus YIM 101047, the producer of novel bafilomycins and novel odoriferous sesquiterpenoids.</title>
        <authorList>
            <person name="Yin M."/>
            <person name="Jiang Y."/>
        </authorList>
    </citation>
    <scope>NUCLEOTIDE SEQUENCE [LARGE SCALE GENOMIC DNA]</scope>
    <source>
        <strain evidence="1 2">YIM 101047</strain>
    </source>
</reference>
<keyword evidence="2" id="KW-1185">Reference proteome</keyword>
<protein>
    <submittedName>
        <fullName evidence="1">Uncharacterized protein</fullName>
    </submittedName>
</protein>
<accession>A0ABC8BRV3</accession>
<dbReference type="KEGG" id="kab:B7C62_10520"/>
<sequence>MVGDQNFEDGTVHRNRADASLVVTEILPQTGHRTLPGLNHGAVVMAPKKSGGRPQVQGPCAAVAAVAGGG</sequence>